<feature type="compositionally biased region" description="Basic and acidic residues" evidence="1">
    <location>
        <begin position="66"/>
        <end position="79"/>
    </location>
</feature>
<feature type="region of interest" description="Disordered" evidence="1">
    <location>
        <begin position="292"/>
        <end position="336"/>
    </location>
</feature>
<gene>
    <name evidence="2" type="ORF">ANN_08379</name>
</gene>
<name>A0ABQ8T2T7_PERAM</name>
<proteinExistence type="predicted"/>
<evidence type="ECO:0000256" key="1">
    <source>
        <dbReference type="SAM" id="MobiDB-lite"/>
    </source>
</evidence>
<protein>
    <submittedName>
        <fullName evidence="2">Uncharacterized protein</fullName>
    </submittedName>
</protein>
<feature type="region of interest" description="Disordered" evidence="1">
    <location>
        <begin position="46"/>
        <end position="240"/>
    </location>
</feature>
<reference evidence="2 3" key="1">
    <citation type="journal article" date="2022" name="Allergy">
        <title>Genome assembly and annotation of Periplaneta americana reveal a comprehensive cockroach allergen profile.</title>
        <authorList>
            <person name="Wang L."/>
            <person name="Xiong Q."/>
            <person name="Saelim N."/>
            <person name="Wang L."/>
            <person name="Nong W."/>
            <person name="Wan A.T."/>
            <person name="Shi M."/>
            <person name="Liu X."/>
            <person name="Cao Q."/>
            <person name="Hui J.H.L."/>
            <person name="Sookrung N."/>
            <person name="Leung T.F."/>
            <person name="Tungtrongchitr A."/>
            <person name="Tsui S.K.W."/>
        </authorList>
    </citation>
    <scope>NUCLEOTIDE SEQUENCE [LARGE SCALE GENOMIC DNA]</scope>
    <source>
        <strain evidence="2">PWHHKU_190912</strain>
    </source>
</reference>
<dbReference type="Proteomes" id="UP001148838">
    <property type="component" value="Unassembled WGS sequence"/>
</dbReference>
<feature type="compositionally biased region" description="Polar residues" evidence="1">
    <location>
        <begin position="182"/>
        <end position="203"/>
    </location>
</feature>
<feature type="compositionally biased region" description="Basic and acidic residues" evidence="1">
    <location>
        <begin position="168"/>
        <end position="181"/>
    </location>
</feature>
<accession>A0ABQ8T2T7</accession>
<dbReference type="EMBL" id="JAJSOF020000017">
    <property type="protein sequence ID" value="KAJ4440240.1"/>
    <property type="molecule type" value="Genomic_DNA"/>
</dbReference>
<evidence type="ECO:0000313" key="3">
    <source>
        <dbReference type="Proteomes" id="UP001148838"/>
    </source>
</evidence>
<feature type="compositionally biased region" description="Basic and acidic residues" evidence="1">
    <location>
        <begin position="295"/>
        <end position="336"/>
    </location>
</feature>
<feature type="compositionally biased region" description="Polar residues" evidence="1">
    <location>
        <begin position="80"/>
        <end position="101"/>
    </location>
</feature>
<keyword evidence="3" id="KW-1185">Reference proteome</keyword>
<comment type="caution">
    <text evidence="2">The sequence shown here is derived from an EMBL/GenBank/DDBJ whole genome shotgun (WGS) entry which is preliminary data.</text>
</comment>
<sequence length="397" mass="44434">MKEGELKGETIKRKGLEIVEELRVTHIMQGSWEDVNDEDAKVRNLPSEYIKEEKEHNVNGSTVIHNTEKDGLNTRETNTELKISPSQENGVTTDSSDQMSHSQEDRKNLPGDTVQQPQDAKPGSAAPAPTASTREDVNDEDAKVWNLPCESIKEEKEHNVNESIVIHNTEKDEVNTRETNTELKISPSQENGGTTDSSGQMSHSQEDRKNLPGDTVQQPQEAKPGSAGPAPTAGTRQKKTAVILDPTVRFEKDVSQALAVDQEKQVIYRPCVPHLSERYNAIDYTWEGLGRRRTKKEEKGKKNEYEGKEKQQEFDWKEKNNKVERNKEKSDQVKGEEVTSSTSCDLSFWRLVSPFELCGYKGKNCDGVVQACTRFALSEPGHSSRAEADISCALHEG</sequence>
<feature type="compositionally biased region" description="Basic and acidic residues" evidence="1">
    <location>
        <begin position="151"/>
        <end position="160"/>
    </location>
</feature>
<organism evidence="2 3">
    <name type="scientific">Periplaneta americana</name>
    <name type="common">American cockroach</name>
    <name type="synonym">Blatta americana</name>
    <dbReference type="NCBI Taxonomy" id="6978"/>
    <lineage>
        <taxon>Eukaryota</taxon>
        <taxon>Metazoa</taxon>
        <taxon>Ecdysozoa</taxon>
        <taxon>Arthropoda</taxon>
        <taxon>Hexapoda</taxon>
        <taxon>Insecta</taxon>
        <taxon>Pterygota</taxon>
        <taxon>Neoptera</taxon>
        <taxon>Polyneoptera</taxon>
        <taxon>Dictyoptera</taxon>
        <taxon>Blattodea</taxon>
        <taxon>Blattoidea</taxon>
        <taxon>Blattidae</taxon>
        <taxon>Blattinae</taxon>
        <taxon>Periplaneta</taxon>
    </lineage>
</organism>
<feature type="compositionally biased region" description="Basic and acidic residues" evidence="1">
    <location>
        <begin position="133"/>
        <end position="143"/>
    </location>
</feature>
<evidence type="ECO:0000313" key="2">
    <source>
        <dbReference type="EMBL" id="KAJ4440240.1"/>
    </source>
</evidence>